<dbReference type="PANTHER" id="PTHR38459">
    <property type="entry name" value="PROPHAGE BACTOPRENOL-LINKED GLUCOSE TRANSLOCASE HOMOLOG"/>
    <property type="match status" value="1"/>
</dbReference>
<dbReference type="OrthoDB" id="5616234at2"/>
<dbReference type="InterPro" id="IPR051401">
    <property type="entry name" value="GtrA_CellWall_Glycosyl"/>
</dbReference>
<dbReference type="PANTHER" id="PTHR38459:SF1">
    <property type="entry name" value="PROPHAGE BACTOPRENOL-LINKED GLUCOSE TRANSLOCASE HOMOLOG"/>
    <property type="match status" value="1"/>
</dbReference>
<dbReference type="InterPro" id="IPR007267">
    <property type="entry name" value="GtrA_DPMS_TM"/>
</dbReference>
<organism evidence="10 11">
    <name type="scientific">Photorhabdus khanii NC19</name>
    <dbReference type="NCBI Taxonomy" id="1004151"/>
    <lineage>
        <taxon>Bacteria</taxon>
        <taxon>Pseudomonadati</taxon>
        <taxon>Pseudomonadota</taxon>
        <taxon>Gammaproteobacteria</taxon>
        <taxon>Enterobacterales</taxon>
        <taxon>Morganellaceae</taxon>
        <taxon>Photorhabdus</taxon>
    </lineage>
</organism>
<keyword evidence="2 7" id="KW-0813">Transport</keyword>
<feature type="transmembrane region" description="Helical" evidence="8">
    <location>
        <begin position="12"/>
        <end position="30"/>
    </location>
</feature>
<protein>
    <recommendedName>
        <fullName evidence="7">Bactoprenol-linked glucose translocase</fullName>
    </recommendedName>
</protein>
<evidence type="ECO:0000313" key="11">
    <source>
        <dbReference type="Proteomes" id="UP000018957"/>
    </source>
</evidence>
<comment type="subcellular location">
    <subcellularLocation>
        <location evidence="1">Membrane</location>
        <topology evidence="1">Multi-pass membrane protein</topology>
    </subcellularLocation>
</comment>
<evidence type="ECO:0000256" key="2">
    <source>
        <dbReference type="ARBA" id="ARBA00022448"/>
    </source>
</evidence>
<evidence type="ECO:0000256" key="4">
    <source>
        <dbReference type="ARBA" id="ARBA00022989"/>
    </source>
</evidence>
<dbReference type="PIRSF" id="PIRSF006298">
    <property type="entry name" value="GtrA_prd"/>
    <property type="match status" value="1"/>
</dbReference>
<feature type="transmembrane region" description="Helical" evidence="8">
    <location>
        <begin position="90"/>
        <end position="110"/>
    </location>
</feature>
<dbReference type="RefSeq" id="WP_036845510.1">
    <property type="nucleotide sequence ID" value="NZ_AYSJ01000009.1"/>
</dbReference>
<feature type="domain" description="GtrA/DPMS transmembrane" evidence="9">
    <location>
        <begin position="7"/>
        <end position="116"/>
    </location>
</feature>
<keyword evidence="3 8" id="KW-0812">Transmembrane</keyword>
<accession>W3V9S9</accession>
<dbReference type="AlphaFoldDB" id="W3V9S9"/>
<comment type="function">
    <text evidence="6 7">Involved in O antigen modification. Involved in the translocation of bactoprenol-linked glucose across the cytoplasmic membrane.</text>
</comment>
<evidence type="ECO:0000256" key="7">
    <source>
        <dbReference type="PIRNR" id="PIRNR006298"/>
    </source>
</evidence>
<feature type="transmembrane region" description="Helical" evidence="8">
    <location>
        <begin position="36"/>
        <end position="54"/>
    </location>
</feature>
<evidence type="ECO:0000313" key="10">
    <source>
        <dbReference type="EMBL" id="ETS31890.1"/>
    </source>
</evidence>
<dbReference type="GO" id="GO:0005886">
    <property type="term" value="C:plasma membrane"/>
    <property type="evidence" value="ECO:0007669"/>
    <property type="project" value="TreeGrafter"/>
</dbReference>
<evidence type="ECO:0000256" key="8">
    <source>
        <dbReference type="SAM" id="Phobius"/>
    </source>
</evidence>
<evidence type="ECO:0000256" key="1">
    <source>
        <dbReference type="ARBA" id="ARBA00004141"/>
    </source>
</evidence>
<keyword evidence="11" id="KW-1185">Reference proteome</keyword>
<dbReference type="Proteomes" id="UP000018957">
    <property type="component" value="Unassembled WGS sequence"/>
</dbReference>
<evidence type="ECO:0000259" key="9">
    <source>
        <dbReference type="Pfam" id="PF04138"/>
    </source>
</evidence>
<dbReference type="Pfam" id="PF04138">
    <property type="entry name" value="GtrA_DPMS_TM"/>
    <property type="match status" value="1"/>
</dbReference>
<keyword evidence="5 8" id="KW-0472">Membrane</keyword>
<evidence type="ECO:0000256" key="5">
    <source>
        <dbReference type="ARBA" id="ARBA00023136"/>
    </source>
</evidence>
<keyword evidence="4 8" id="KW-1133">Transmembrane helix</keyword>
<dbReference type="GO" id="GO:0000271">
    <property type="term" value="P:polysaccharide biosynthetic process"/>
    <property type="evidence" value="ECO:0007669"/>
    <property type="project" value="InterPro"/>
</dbReference>
<feature type="transmembrane region" description="Helical" evidence="8">
    <location>
        <begin position="66"/>
        <end position="84"/>
    </location>
</feature>
<comment type="similarity">
    <text evidence="7">Belongs to the gtrA family.</text>
</comment>
<dbReference type="InterPro" id="IPR016480">
    <property type="entry name" value="Glc_translocase_bactprenl-link"/>
</dbReference>
<evidence type="ECO:0000256" key="6">
    <source>
        <dbReference type="ARBA" id="ARBA00025595"/>
    </source>
</evidence>
<comment type="caution">
    <text evidence="10">The sequence shown here is derived from an EMBL/GenBank/DDBJ whole genome shotgun (WGS) entry which is preliminary data.</text>
</comment>
<gene>
    <name evidence="10" type="ORF">PTE_01988</name>
</gene>
<reference evidence="10 11" key="1">
    <citation type="submission" date="2013-11" db="EMBL/GenBank/DDBJ databases">
        <title>Elucidation of the Photorhabdus temperata genome and generation of transposon mutant library to identify motility mutants.</title>
        <authorList>
            <person name="Hurst S.G.IV."/>
            <person name="Micheals B."/>
            <person name="Abebe-Akele F."/>
            <person name="Rowedder H."/>
            <person name="Bullock H."/>
            <person name="Jackobeck R."/>
            <person name="Janicki E."/>
            <person name="Tisa L.S."/>
        </authorList>
    </citation>
    <scope>NUCLEOTIDE SEQUENCE [LARGE SCALE GENOMIC DNA]</scope>
    <source>
        <strain evidence="10 11">NC19</strain>
    </source>
</reference>
<name>W3V9S9_9GAMM</name>
<sequence>MIKLFTKYVSIGAINTLIHWTVFGVVHHLLDATQAVSNLAGFSIAVTFSFFTNARITFKVKATGERYMSFISFMGLLSFLTGYLSDKMDLPTIATLIIFSAISLVLGFIYSKYFVFKGKE</sequence>
<dbReference type="EMBL" id="AYSJ01000009">
    <property type="protein sequence ID" value="ETS31890.1"/>
    <property type="molecule type" value="Genomic_DNA"/>
</dbReference>
<evidence type="ECO:0000256" key="3">
    <source>
        <dbReference type="ARBA" id="ARBA00022692"/>
    </source>
</evidence>
<proteinExistence type="inferred from homology"/>